<reference evidence="2 3" key="1">
    <citation type="submission" date="2019-02" db="EMBL/GenBank/DDBJ databases">
        <title>Genomic Encyclopedia of Type Strains, Phase IV (KMG-IV): sequencing the most valuable type-strain genomes for metagenomic binning, comparative biology and taxonomic classification.</title>
        <authorList>
            <person name="Goeker M."/>
        </authorList>
    </citation>
    <scope>NUCLEOTIDE SEQUENCE [LARGE SCALE GENOMIC DNA]</scope>
    <source>
        <strain evidence="2 3">DSM 10617</strain>
    </source>
</reference>
<proteinExistence type="inferred from homology"/>
<evidence type="ECO:0000256" key="1">
    <source>
        <dbReference type="ARBA" id="ARBA00006479"/>
    </source>
</evidence>
<dbReference type="InterPro" id="IPR000600">
    <property type="entry name" value="ROK"/>
</dbReference>
<dbReference type="OrthoDB" id="9810372at2"/>
<dbReference type="Gene3D" id="3.30.420.40">
    <property type="match status" value="2"/>
</dbReference>
<sequence length="318" mass="32277">MTAAAAGRSLAVGVDLGGTQVRTALMRADGELLARAAERSDLAGGPRAVVEQIRRLVDAVTQGVAPEHLSGVGVSSPGPLDNVTGVVLSISTMPGWIDIPLVAWLNEALQRPVVLENDGVSAAIGEWRFGAGRGLSDFVYVTVSTGIGGGVIAGGQVLRGRRSMAAHIGHMTTQPQGETCTCGNQGCWEAQASGTTLGQRARRLAPTRPDSLLARIGPGLNGAHVSDAARAGDALALELMAQEAEELGIGIVNLLHIFSPQAVVIGGGVSTGFDLLKAGIAAQVARRALPPFRDVPVVPAALGPNAGLVGAASLVLPS</sequence>
<keyword evidence="2" id="KW-0808">Transferase</keyword>
<evidence type="ECO:0000313" key="3">
    <source>
        <dbReference type="Proteomes" id="UP000293433"/>
    </source>
</evidence>
<comment type="caution">
    <text evidence="2">The sequence shown here is derived from an EMBL/GenBank/DDBJ whole genome shotgun (WGS) entry which is preliminary data.</text>
</comment>
<name>A0A4Q7LHU1_9BURK</name>
<accession>A0A4Q7LHU1</accession>
<dbReference type="GO" id="GO:0016301">
    <property type="term" value="F:kinase activity"/>
    <property type="evidence" value="ECO:0007669"/>
    <property type="project" value="UniProtKB-KW"/>
</dbReference>
<dbReference type="InterPro" id="IPR043129">
    <property type="entry name" value="ATPase_NBD"/>
</dbReference>
<organism evidence="2 3">
    <name type="scientific">Sphaerotilus mobilis</name>
    <dbReference type="NCBI Taxonomy" id="47994"/>
    <lineage>
        <taxon>Bacteria</taxon>
        <taxon>Pseudomonadati</taxon>
        <taxon>Pseudomonadota</taxon>
        <taxon>Betaproteobacteria</taxon>
        <taxon>Burkholderiales</taxon>
        <taxon>Sphaerotilaceae</taxon>
        <taxon>Sphaerotilus</taxon>
    </lineage>
</organism>
<dbReference type="AlphaFoldDB" id="A0A4Q7LHU1"/>
<gene>
    <name evidence="2" type="ORF">EV685_2540</name>
</gene>
<dbReference type="EMBL" id="SGWV01000010">
    <property type="protein sequence ID" value="RZS52919.1"/>
    <property type="molecule type" value="Genomic_DNA"/>
</dbReference>
<dbReference type="Pfam" id="PF00480">
    <property type="entry name" value="ROK"/>
    <property type="match status" value="1"/>
</dbReference>
<keyword evidence="3" id="KW-1185">Reference proteome</keyword>
<dbReference type="PANTHER" id="PTHR18964:SF149">
    <property type="entry name" value="BIFUNCTIONAL UDP-N-ACETYLGLUCOSAMINE 2-EPIMERASE_N-ACETYLMANNOSAMINE KINASE"/>
    <property type="match status" value="1"/>
</dbReference>
<keyword evidence="2" id="KW-0418">Kinase</keyword>
<dbReference type="PROSITE" id="PS01125">
    <property type="entry name" value="ROK"/>
    <property type="match status" value="1"/>
</dbReference>
<dbReference type="SUPFAM" id="SSF53067">
    <property type="entry name" value="Actin-like ATPase domain"/>
    <property type="match status" value="1"/>
</dbReference>
<dbReference type="Proteomes" id="UP000293433">
    <property type="component" value="Unassembled WGS sequence"/>
</dbReference>
<comment type="similarity">
    <text evidence="1">Belongs to the ROK (NagC/XylR) family.</text>
</comment>
<dbReference type="PANTHER" id="PTHR18964">
    <property type="entry name" value="ROK (REPRESSOR, ORF, KINASE) FAMILY"/>
    <property type="match status" value="1"/>
</dbReference>
<dbReference type="InterPro" id="IPR049874">
    <property type="entry name" value="ROK_cs"/>
</dbReference>
<evidence type="ECO:0000313" key="2">
    <source>
        <dbReference type="EMBL" id="RZS52919.1"/>
    </source>
</evidence>
<protein>
    <submittedName>
        <fullName evidence="2">Glucokinase</fullName>
    </submittedName>
</protein>